<name>A0A0L0D5H4_THETB</name>
<sequence length="901" mass="94526">MFAAFLEAEDDTLRALSALRNGTSRHPGVVPGQTRLRKLAQVDSLRIDIHALARCFGRIKGVLVASKMFVDDFGATASSFVLAPILLHYMPKMSAVMTRMLDAWQRAMAWTRVEDFVLFWTFFALGAGAQETTLMSQVSLHEPATPSRPPRFARHSVDSAPASHPSAIDTRTGMADDDDLALGDVVVMSPSLHSVEAYLLLPLVRLVNAHRQICRIAALTTTSHPDARVLGLNATILASLAGRALSLIERHQFFAAVAARLQDRRRRGAAVIDDVTLDGDKIKGFLSWQHLVLYDSFLEVIRATSHSASTLDIDLVATDSAKLADLSRVSIHPRARLVLYSMGMVRGIELVFPSDAARDAWISSLERAVAGVPGRFSRLTFNVVPDSDDDSDDGIAIVAARSTSSLSASPDDLAGSPPDRGGSGVGPMVARATEAQAALPALVFASSLPEIGVSPASPAPGNSSASLTSSLAATVRQLSPIRHMPRTTSIDSLPERFAQLSLESPSQPSRSASRPARPVSVPSSPATNAPPSPVRPIRRRSPNPAGAKPPSPTSPISPKSPPRKTKPAPGWSPSIELRRALVTGATPPRSRSASPMRESQMPPRPETTVTPTTPDAPATVSSPQTKLPTPPPHETGSVDVRGRSSSPPSASSPTSSCTGSPSRAASVDRAEPAEPDHESPQLSRAASTEALSTLGTRDSPRASRANSAEPPGSSPANPVVLRPEQEAAGAPDVLTLPQGQADNAREPRAVSASPLSISPGVQASLASPVSDDEADDTFGRATSAEASTPLPDDQAVATEHRDASPVADVADVIDVARPRDCVRTGQAGVAVATGVERGHGPGSPARLAVAALDVATEPVAAPQADTGQHRVCGWRAPVHAPPHRVCGVIAKLVGDWFTGLT</sequence>
<feature type="compositionally biased region" description="Basic and acidic residues" evidence="1">
    <location>
        <begin position="666"/>
        <end position="679"/>
    </location>
</feature>
<dbReference type="GeneID" id="25562162"/>
<feature type="region of interest" description="Disordered" evidence="1">
    <location>
        <begin position="406"/>
        <end position="427"/>
    </location>
</feature>
<evidence type="ECO:0000313" key="3">
    <source>
        <dbReference type="Proteomes" id="UP000054408"/>
    </source>
</evidence>
<feature type="compositionally biased region" description="Polar residues" evidence="1">
    <location>
        <begin position="680"/>
        <end position="696"/>
    </location>
</feature>
<dbReference type="Proteomes" id="UP000054408">
    <property type="component" value="Unassembled WGS sequence"/>
</dbReference>
<accession>A0A0L0D5H4</accession>
<feature type="region of interest" description="Disordered" evidence="1">
    <location>
        <begin position="501"/>
        <end position="803"/>
    </location>
</feature>
<feature type="compositionally biased region" description="Low complexity" evidence="1">
    <location>
        <begin position="606"/>
        <end position="623"/>
    </location>
</feature>
<feature type="region of interest" description="Disordered" evidence="1">
    <location>
        <begin position="144"/>
        <end position="170"/>
    </location>
</feature>
<reference evidence="2 3" key="1">
    <citation type="submission" date="2010-05" db="EMBL/GenBank/DDBJ databases">
        <title>The Genome Sequence of Thecamonas trahens ATCC 50062.</title>
        <authorList>
            <consortium name="The Broad Institute Genome Sequencing Platform"/>
            <person name="Russ C."/>
            <person name="Cuomo C."/>
            <person name="Shea T."/>
            <person name="Young S.K."/>
            <person name="Zeng Q."/>
            <person name="Koehrsen M."/>
            <person name="Haas B."/>
            <person name="Borodovsky M."/>
            <person name="Guigo R."/>
            <person name="Alvarado L."/>
            <person name="Berlin A."/>
            <person name="Bochicchio J."/>
            <person name="Borenstein D."/>
            <person name="Chapman S."/>
            <person name="Chen Z."/>
            <person name="Freedman E."/>
            <person name="Gellesch M."/>
            <person name="Goldberg J."/>
            <person name="Griggs A."/>
            <person name="Gujja S."/>
            <person name="Heilman E."/>
            <person name="Heiman D."/>
            <person name="Hepburn T."/>
            <person name="Howarth C."/>
            <person name="Jen D."/>
            <person name="Larson L."/>
            <person name="Mehta T."/>
            <person name="Park D."/>
            <person name="Pearson M."/>
            <person name="Roberts A."/>
            <person name="Saif S."/>
            <person name="Shenoy N."/>
            <person name="Sisk P."/>
            <person name="Stolte C."/>
            <person name="Sykes S."/>
            <person name="Thomson T."/>
            <person name="Walk T."/>
            <person name="White J."/>
            <person name="Yandava C."/>
            <person name="Burger G."/>
            <person name="Gray M.W."/>
            <person name="Holland P.W.H."/>
            <person name="King N."/>
            <person name="Lang F.B.F."/>
            <person name="Roger A.J."/>
            <person name="Ruiz-Trillo I."/>
            <person name="Lander E."/>
            <person name="Nusbaum C."/>
        </authorList>
    </citation>
    <scope>NUCLEOTIDE SEQUENCE [LARGE SCALE GENOMIC DNA]</scope>
    <source>
        <strain evidence="2 3">ATCC 50062</strain>
    </source>
</reference>
<gene>
    <name evidence="2" type="ORF">AMSG_02482</name>
</gene>
<proteinExistence type="predicted"/>
<dbReference type="RefSeq" id="XP_013759401.1">
    <property type="nucleotide sequence ID" value="XM_013903947.1"/>
</dbReference>
<feature type="compositionally biased region" description="Low complexity" evidence="1">
    <location>
        <begin position="644"/>
        <end position="662"/>
    </location>
</feature>
<feature type="compositionally biased region" description="Pro residues" evidence="1">
    <location>
        <begin position="547"/>
        <end position="560"/>
    </location>
</feature>
<evidence type="ECO:0000313" key="2">
    <source>
        <dbReference type="EMBL" id="KNC47465.1"/>
    </source>
</evidence>
<dbReference type="AlphaFoldDB" id="A0A0L0D5H4"/>
<dbReference type="EMBL" id="GL349447">
    <property type="protein sequence ID" value="KNC47465.1"/>
    <property type="molecule type" value="Genomic_DNA"/>
</dbReference>
<feature type="compositionally biased region" description="Low complexity" evidence="1">
    <location>
        <begin position="504"/>
        <end position="527"/>
    </location>
</feature>
<organism evidence="2 3">
    <name type="scientific">Thecamonas trahens ATCC 50062</name>
    <dbReference type="NCBI Taxonomy" id="461836"/>
    <lineage>
        <taxon>Eukaryota</taxon>
        <taxon>Apusozoa</taxon>
        <taxon>Apusomonadida</taxon>
        <taxon>Apusomonadidae</taxon>
        <taxon>Thecamonas</taxon>
    </lineage>
</organism>
<keyword evidence="3" id="KW-1185">Reference proteome</keyword>
<protein>
    <submittedName>
        <fullName evidence="2">Uncharacterized protein</fullName>
    </submittedName>
</protein>
<dbReference type="STRING" id="461836.A0A0L0D5H4"/>
<feature type="compositionally biased region" description="Polar residues" evidence="1">
    <location>
        <begin position="753"/>
        <end position="767"/>
    </location>
</feature>
<evidence type="ECO:0000256" key="1">
    <source>
        <dbReference type="SAM" id="MobiDB-lite"/>
    </source>
</evidence>